<proteinExistence type="predicted"/>
<feature type="chain" id="PRO_5035929907" evidence="1">
    <location>
        <begin position="20"/>
        <end position="74"/>
    </location>
</feature>
<name>A0A8T0GEN9_CERPU</name>
<comment type="caution">
    <text evidence="2">The sequence shown here is derived from an EMBL/GenBank/DDBJ whole genome shotgun (WGS) entry which is preliminary data.</text>
</comment>
<dbReference type="AlphaFoldDB" id="A0A8T0GEN9"/>
<dbReference type="EMBL" id="CM026432">
    <property type="protein sequence ID" value="KAG0557510.1"/>
    <property type="molecule type" value="Genomic_DNA"/>
</dbReference>
<gene>
    <name evidence="2" type="ORF">KC19_11G136500</name>
</gene>
<organism evidence="2 3">
    <name type="scientific">Ceratodon purpureus</name>
    <name type="common">Fire moss</name>
    <name type="synonym">Dicranum purpureum</name>
    <dbReference type="NCBI Taxonomy" id="3225"/>
    <lineage>
        <taxon>Eukaryota</taxon>
        <taxon>Viridiplantae</taxon>
        <taxon>Streptophyta</taxon>
        <taxon>Embryophyta</taxon>
        <taxon>Bryophyta</taxon>
        <taxon>Bryophytina</taxon>
        <taxon>Bryopsida</taxon>
        <taxon>Dicranidae</taxon>
        <taxon>Pseudoditrichales</taxon>
        <taxon>Ditrichaceae</taxon>
        <taxon>Ceratodon</taxon>
    </lineage>
</organism>
<feature type="non-terminal residue" evidence="2">
    <location>
        <position position="1"/>
    </location>
</feature>
<keyword evidence="3" id="KW-1185">Reference proteome</keyword>
<evidence type="ECO:0000313" key="2">
    <source>
        <dbReference type="EMBL" id="KAG0557510.1"/>
    </source>
</evidence>
<evidence type="ECO:0000256" key="1">
    <source>
        <dbReference type="SAM" id="SignalP"/>
    </source>
</evidence>
<feature type="signal peptide" evidence="1">
    <location>
        <begin position="1"/>
        <end position="19"/>
    </location>
</feature>
<accession>A0A8T0GEN9</accession>
<dbReference type="Proteomes" id="UP000822688">
    <property type="component" value="Chromosome 11"/>
</dbReference>
<evidence type="ECO:0000313" key="3">
    <source>
        <dbReference type="Proteomes" id="UP000822688"/>
    </source>
</evidence>
<keyword evidence="1" id="KW-0732">Signal</keyword>
<reference evidence="2 3" key="1">
    <citation type="submission" date="2020-06" db="EMBL/GenBank/DDBJ databases">
        <title>WGS assembly of Ceratodon purpureus strain R40.</title>
        <authorList>
            <person name="Carey S.B."/>
            <person name="Jenkins J."/>
            <person name="Shu S."/>
            <person name="Lovell J.T."/>
            <person name="Sreedasyam A."/>
            <person name="Maumus F."/>
            <person name="Tiley G.P."/>
            <person name="Fernandez-Pozo N."/>
            <person name="Barry K."/>
            <person name="Chen C."/>
            <person name="Wang M."/>
            <person name="Lipzen A."/>
            <person name="Daum C."/>
            <person name="Saski C.A."/>
            <person name="Payton A.C."/>
            <person name="Mcbreen J.C."/>
            <person name="Conrad R.E."/>
            <person name="Kollar L.M."/>
            <person name="Olsson S."/>
            <person name="Huttunen S."/>
            <person name="Landis J.B."/>
            <person name="Wickett N.J."/>
            <person name="Johnson M.G."/>
            <person name="Rensing S.A."/>
            <person name="Grimwood J."/>
            <person name="Schmutz J."/>
            <person name="Mcdaniel S.F."/>
        </authorList>
    </citation>
    <scope>NUCLEOTIDE SEQUENCE [LARGE SCALE GENOMIC DNA]</scope>
    <source>
        <strain evidence="2 3">R40</strain>
    </source>
</reference>
<sequence>PLILSRCLLLTCNIPTVASDSVYPFLLNHLHPCCFVPWFAEPLTSNSQLFDAWKSPCSCTIAFLKRSPILSQRP</sequence>
<protein>
    <submittedName>
        <fullName evidence="2">Uncharacterized protein</fullName>
    </submittedName>
</protein>